<evidence type="ECO:0000313" key="1">
    <source>
        <dbReference type="EMBL" id="KAI0067123.1"/>
    </source>
</evidence>
<evidence type="ECO:0000313" key="2">
    <source>
        <dbReference type="Proteomes" id="UP000814140"/>
    </source>
</evidence>
<name>A0ACB8TFB1_9AGAM</name>
<dbReference type="Proteomes" id="UP000814140">
    <property type="component" value="Unassembled WGS sequence"/>
</dbReference>
<protein>
    <submittedName>
        <fullName evidence="1">Uncharacterized protein</fullName>
    </submittedName>
</protein>
<accession>A0ACB8TFB1</accession>
<sequence length="322" mass="35720">MASPGPVIPVDPFAGIAWDNKLGALLVGGLVGGVLYGITCMQGYIYYERCVSDRWPMKTFVGALWALDTFDFAITGHILYWYLVTNFTNPLALAGKPVCLSAHVLVTCITNFSIRLMFGRRIWRLSNRNIFLTAGIVATSSVDIIVGLIITAKTLKFSTIADLSKESTLFYINFASGFGSDVYVAVVLCWYLARSRTGFNKRTDSVISVLMLYTINTDAFLGMILYILMPNNFIFIAFYLQLSKLYTNAYLATLNNRGTLRDKSDGDGIVSIHLSRFTEPSRGIIDTERTAYSDGSKTREQLAVMVETQVDHQSGHELKIGV</sequence>
<comment type="caution">
    <text evidence="1">The sequence shown here is derived from an EMBL/GenBank/DDBJ whole genome shotgun (WGS) entry which is preliminary data.</text>
</comment>
<reference evidence="1" key="2">
    <citation type="journal article" date="2022" name="New Phytol.">
        <title>Evolutionary transition to the ectomycorrhizal habit in the genomes of a hyperdiverse lineage of mushroom-forming fungi.</title>
        <authorList>
            <person name="Looney B."/>
            <person name="Miyauchi S."/>
            <person name="Morin E."/>
            <person name="Drula E."/>
            <person name="Courty P.E."/>
            <person name="Kohler A."/>
            <person name="Kuo A."/>
            <person name="LaButti K."/>
            <person name="Pangilinan J."/>
            <person name="Lipzen A."/>
            <person name="Riley R."/>
            <person name="Andreopoulos W."/>
            <person name="He G."/>
            <person name="Johnson J."/>
            <person name="Nolan M."/>
            <person name="Tritt A."/>
            <person name="Barry K.W."/>
            <person name="Grigoriev I.V."/>
            <person name="Nagy L.G."/>
            <person name="Hibbett D."/>
            <person name="Henrissat B."/>
            <person name="Matheny P.B."/>
            <person name="Labbe J."/>
            <person name="Martin F.M."/>
        </authorList>
    </citation>
    <scope>NUCLEOTIDE SEQUENCE</scope>
    <source>
        <strain evidence="1">HHB10654</strain>
    </source>
</reference>
<dbReference type="EMBL" id="MU277191">
    <property type="protein sequence ID" value="KAI0067123.1"/>
    <property type="molecule type" value="Genomic_DNA"/>
</dbReference>
<reference evidence="1" key="1">
    <citation type="submission" date="2021-03" db="EMBL/GenBank/DDBJ databases">
        <authorList>
            <consortium name="DOE Joint Genome Institute"/>
            <person name="Ahrendt S."/>
            <person name="Looney B.P."/>
            <person name="Miyauchi S."/>
            <person name="Morin E."/>
            <person name="Drula E."/>
            <person name="Courty P.E."/>
            <person name="Chicoki N."/>
            <person name="Fauchery L."/>
            <person name="Kohler A."/>
            <person name="Kuo A."/>
            <person name="Labutti K."/>
            <person name="Pangilinan J."/>
            <person name="Lipzen A."/>
            <person name="Riley R."/>
            <person name="Andreopoulos W."/>
            <person name="He G."/>
            <person name="Johnson J."/>
            <person name="Barry K.W."/>
            <person name="Grigoriev I.V."/>
            <person name="Nagy L."/>
            <person name="Hibbett D."/>
            <person name="Henrissat B."/>
            <person name="Matheny P.B."/>
            <person name="Labbe J."/>
            <person name="Martin F."/>
        </authorList>
    </citation>
    <scope>NUCLEOTIDE SEQUENCE</scope>
    <source>
        <strain evidence="1">HHB10654</strain>
    </source>
</reference>
<gene>
    <name evidence="1" type="ORF">BV25DRAFT_1280187</name>
</gene>
<proteinExistence type="predicted"/>
<organism evidence="1 2">
    <name type="scientific">Artomyces pyxidatus</name>
    <dbReference type="NCBI Taxonomy" id="48021"/>
    <lineage>
        <taxon>Eukaryota</taxon>
        <taxon>Fungi</taxon>
        <taxon>Dikarya</taxon>
        <taxon>Basidiomycota</taxon>
        <taxon>Agaricomycotina</taxon>
        <taxon>Agaricomycetes</taxon>
        <taxon>Russulales</taxon>
        <taxon>Auriscalpiaceae</taxon>
        <taxon>Artomyces</taxon>
    </lineage>
</organism>
<keyword evidence="2" id="KW-1185">Reference proteome</keyword>